<evidence type="ECO:0000256" key="2">
    <source>
        <dbReference type="ARBA" id="ARBA00022737"/>
    </source>
</evidence>
<evidence type="ECO:0000256" key="1">
    <source>
        <dbReference type="ARBA" id="ARBA00022723"/>
    </source>
</evidence>
<dbReference type="InterPro" id="IPR050329">
    <property type="entry name" value="GLI_C2H2-zinc-finger"/>
</dbReference>
<feature type="domain" description="C2H2-type" evidence="6">
    <location>
        <begin position="274"/>
        <end position="303"/>
    </location>
</feature>
<dbReference type="PANTHER" id="PTHR19818:SF139">
    <property type="entry name" value="PAIR-RULE PROTEIN ODD-PAIRED"/>
    <property type="match status" value="1"/>
</dbReference>
<dbReference type="GO" id="GO:0008270">
    <property type="term" value="F:zinc ion binding"/>
    <property type="evidence" value="ECO:0007669"/>
    <property type="project" value="UniProtKB-KW"/>
</dbReference>
<dbReference type="InterPro" id="IPR013087">
    <property type="entry name" value="Znf_C2H2_type"/>
</dbReference>
<feature type="domain" description="C2H2-type" evidence="6">
    <location>
        <begin position="54"/>
        <end position="84"/>
    </location>
</feature>
<dbReference type="PROSITE" id="PS50157">
    <property type="entry name" value="ZINC_FINGER_C2H2_2"/>
    <property type="match status" value="7"/>
</dbReference>
<dbReference type="SUPFAM" id="SSF57667">
    <property type="entry name" value="beta-beta-alpha zinc fingers"/>
    <property type="match status" value="4"/>
</dbReference>
<feature type="domain" description="C2H2-type" evidence="6">
    <location>
        <begin position="23"/>
        <end position="53"/>
    </location>
</feature>
<keyword evidence="3 5" id="KW-0863">Zinc-finger</keyword>
<dbReference type="GO" id="GO:0045944">
    <property type="term" value="P:positive regulation of transcription by RNA polymerase II"/>
    <property type="evidence" value="ECO:0007669"/>
    <property type="project" value="UniProtKB-ARBA"/>
</dbReference>
<evidence type="ECO:0000313" key="8">
    <source>
        <dbReference type="Proteomes" id="UP000728032"/>
    </source>
</evidence>
<dbReference type="GO" id="GO:0000978">
    <property type="term" value="F:RNA polymerase II cis-regulatory region sequence-specific DNA binding"/>
    <property type="evidence" value="ECO:0007669"/>
    <property type="project" value="TreeGrafter"/>
</dbReference>
<dbReference type="OrthoDB" id="40579at2759"/>
<dbReference type="FunFam" id="3.30.160.60:FF:000072">
    <property type="entry name" value="zinc finger protein 143 isoform X1"/>
    <property type="match status" value="1"/>
</dbReference>
<feature type="domain" description="C2H2-type" evidence="6">
    <location>
        <begin position="99"/>
        <end position="129"/>
    </location>
</feature>
<dbReference type="PROSITE" id="PS00028">
    <property type="entry name" value="ZINC_FINGER_C2H2_1"/>
    <property type="match status" value="6"/>
</dbReference>
<feature type="domain" description="C2H2-type" evidence="6">
    <location>
        <begin position="304"/>
        <end position="334"/>
    </location>
</feature>
<feature type="domain" description="C2H2-type" evidence="6">
    <location>
        <begin position="243"/>
        <end position="273"/>
    </location>
</feature>
<keyword evidence="1" id="KW-0479">Metal-binding</keyword>
<name>A0A7R9MC62_9ACAR</name>
<dbReference type="GO" id="GO:0005634">
    <property type="term" value="C:nucleus"/>
    <property type="evidence" value="ECO:0007669"/>
    <property type="project" value="UniProtKB-ARBA"/>
</dbReference>
<keyword evidence="4" id="KW-0862">Zinc</keyword>
<accession>A0A7R9MC62</accession>
<dbReference type="Proteomes" id="UP000728032">
    <property type="component" value="Unassembled WGS sequence"/>
</dbReference>
<reference evidence="7" key="1">
    <citation type="submission" date="2020-11" db="EMBL/GenBank/DDBJ databases">
        <authorList>
            <person name="Tran Van P."/>
        </authorList>
    </citation>
    <scope>NUCLEOTIDE SEQUENCE</scope>
</reference>
<sequence length="351" mass="41437">MRPNVRLANISAHLVRHTNSKDFQCQWPNCDKNFGYKKSLMAHIESFHLRKERFKCCCDGCGKVFAHKYELQIHIRQLHDNEVNHRCVWTECHIESKTLACLWPKCGQRFLNKKLLDNHMEENHLKGRIGFKTKGEKRENSQNIDTNCEQSLCDNENNSEVICGDNDLKGRQKSSYVALNRRNRYKPSDESPEQYINKYTGKPLSRRRREKNYVCSWPACGMAFENVSAVNNHMRKHTGEKPFVCDWESCGKTFRYGSGLKLHKEMIHLKLRQYRCDWPTCTEAFISMSQLKVHESEHTGIKKYQCSWPGCEWRTNHTQQLDIHRMRAHEGKKVVFKRYKSKNNSNPNSDY</sequence>
<dbReference type="EMBL" id="OC927551">
    <property type="protein sequence ID" value="CAD7657289.1"/>
    <property type="molecule type" value="Genomic_DNA"/>
</dbReference>
<organism evidence="7">
    <name type="scientific">Oppiella nova</name>
    <dbReference type="NCBI Taxonomy" id="334625"/>
    <lineage>
        <taxon>Eukaryota</taxon>
        <taxon>Metazoa</taxon>
        <taxon>Ecdysozoa</taxon>
        <taxon>Arthropoda</taxon>
        <taxon>Chelicerata</taxon>
        <taxon>Arachnida</taxon>
        <taxon>Acari</taxon>
        <taxon>Acariformes</taxon>
        <taxon>Sarcoptiformes</taxon>
        <taxon>Oribatida</taxon>
        <taxon>Brachypylina</taxon>
        <taxon>Oppioidea</taxon>
        <taxon>Oppiidae</taxon>
        <taxon>Oppiella</taxon>
    </lineage>
</organism>
<feature type="domain" description="C2H2-type" evidence="6">
    <location>
        <begin position="213"/>
        <end position="242"/>
    </location>
</feature>
<evidence type="ECO:0000313" key="7">
    <source>
        <dbReference type="EMBL" id="CAD7657289.1"/>
    </source>
</evidence>
<dbReference type="Pfam" id="PF00096">
    <property type="entry name" value="zf-C2H2"/>
    <property type="match status" value="2"/>
</dbReference>
<dbReference type="GO" id="GO:0000981">
    <property type="term" value="F:DNA-binding transcription factor activity, RNA polymerase II-specific"/>
    <property type="evidence" value="ECO:0007669"/>
    <property type="project" value="TreeGrafter"/>
</dbReference>
<dbReference type="AlphaFoldDB" id="A0A7R9MC62"/>
<dbReference type="PANTHER" id="PTHR19818">
    <property type="entry name" value="ZINC FINGER PROTEIN ZIC AND GLI"/>
    <property type="match status" value="1"/>
</dbReference>
<protein>
    <recommendedName>
        <fullName evidence="6">C2H2-type domain-containing protein</fullName>
    </recommendedName>
</protein>
<dbReference type="InterPro" id="IPR036236">
    <property type="entry name" value="Znf_C2H2_sf"/>
</dbReference>
<keyword evidence="2" id="KW-0677">Repeat</keyword>
<evidence type="ECO:0000256" key="4">
    <source>
        <dbReference type="ARBA" id="ARBA00022833"/>
    </source>
</evidence>
<dbReference type="EMBL" id="CAJPVJ010012726">
    <property type="protein sequence ID" value="CAG2174475.1"/>
    <property type="molecule type" value="Genomic_DNA"/>
</dbReference>
<evidence type="ECO:0000256" key="5">
    <source>
        <dbReference type="PROSITE-ProRule" id="PRU00042"/>
    </source>
</evidence>
<evidence type="ECO:0000259" key="6">
    <source>
        <dbReference type="PROSITE" id="PS50157"/>
    </source>
</evidence>
<gene>
    <name evidence="7" type="ORF">ONB1V03_LOCUS13919</name>
</gene>
<keyword evidence="8" id="KW-1185">Reference proteome</keyword>
<proteinExistence type="predicted"/>
<evidence type="ECO:0000256" key="3">
    <source>
        <dbReference type="ARBA" id="ARBA00022771"/>
    </source>
</evidence>
<feature type="non-terminal residue" evidence="7">
    <location>
        <position position="1"/>
    </location>
</feature>
<dbReference type="Gene3D" id="3.30.160.60">
    <property type="entry name" value="Classic Zinc Finger"/>
    <property type="match status" value="6"/>
</dbReference>
<dbReference type="SMART" id="SM00355">
    <property type="entry name" value="ZnF_C2H2"/>
    <property type="match status" value="7"/>
</dbReference>